<comment type="caution">
    <text evidence="8">The sequence shown here is derived from an EMBL/GenBank/DDBJ whole genome shotgun (WGS) entry which is preliminary data.</text>
</comment>
<keyword evidence="5" id="KW-0472">Membrane</keyword>
<gene>
    <name evidence="8" type="ORF">LWI29_031208</name>
</gene>
<accession>A0AA39WB65</accession>
<evidence type="ECO:0008006" key="10">
    <source>
        <dbReference type="Google" id="ProtNLM"/>
    </source>
</evidence>
<feature type="compositionally biased region" description="Basic residues" evidence="7">
    <location>
        <begin position="368"/>
        <end position="380"/>
    </location>
</feature>
<evidence type="ECO:0000256" key="6">
    <source>
        <dbReference type="ARBA" id="ARBA00034482"/>
    </source>
</evidence>
<evidence type="ECO:0000256" key="4">
    <source>
        <dbReference type="ARBA" id="ARBA00022490"/>
    </source>
</evidence>
<feature type="compositionally biased region" description="Acidic residues" evidence="7">
    <location>
        <begin position="344"/>
        <end position="360"/>
    </location>
</feature>
<dbReference type="EMBL" id="JAUESC010000001">
    <property type="protein sequence ID" value="KAK0608471.1"/>
    <property type="molecule type" value="Genomic_DNA"/>
</dbReference>
<organism evidence="8 9">
    <name type="scientific">Acer saccharum</name>
    <name type="common">Sugar maple</name>
    <dbReference type="NCBI Taxonomy" id="4024"/>
    <lineage>
        <taxon>Eukaryota</taxon>
        <taxon>Viridiplantae</taxon>
        <taxon>Streptophyta</taxon>
        <taxon>Embryophyta</taxon>
        <taxon>Tracheophyta</taxon>
        <taxon>Spermatophyta</taxon>
        <taxon>Magnoliopsida</taxon>
        <taxon>eudicotyledons</taxon>
        <taxon>Gunneridae</taxon>
        <taxon>Pentapetalae</taxon>
        <taxon>rosids</taxon>
        <taxon>malvids</taxon>
        <taxon>Sapindales</taxon>
        <taxon>Sapindaceae</taxon>
        <taxon>Hippocastanoideae</taxon>
        <taxon>Acereae</taxon>
        <taxon>Acer</taxon>
    </lineage>
</organism>
<dbReference type="GO" id="GO:0005829">
    <property type="term" value="C:cytosol"/>
    <property type="evidence" value="ECO:0007669"/>
    <property type="project" value="UniProtKB-SubCell"/>
</dbReference>
<dbReference type="Proteomes" id="UP001168877">
    <property type="component" value="Unassembled WGS sequence"/>
</dbReference>
<dbReference type="PANTHER" id="PTHR31220:SF10">
    <property type="entry name" value="HYCCIN"/>
    <property type="match status" value="1"/>
</dbReference>
<evidence type="ECO:0000256" key="2">
    <source>
        <dbReference type="ARBA" id="ARBA00004514"/>
    </source>
</evidence>
<protein>
    <recommendedName>
        <fullName evidence="10">Aminotransferase-like plant mobile domain-containing protein</fullName>
    </recommendedName>
</protein>
<dbReference type="GO" id="GO:0072659">
    <property type="term" value="P:protein localization to plasma membrane"/>
    <property type="evidence" value="ECO:0007669"/>
    <property type="project" value="TreeGrafter"/>
</dbReference>
<evidence type="ECO:0000256" key="7">
    <source>
        <dbReference type="SAM" id="MobiDB-lite"/>
    </source>
</evidence>
<feature type="region of interest" description="Disordered" evidence="7">
    <location>
        <begin position="342"/>
        <end position="381"/>
    </location>
</feature>
<reference evidence="8" key="2">
    <citation type="submission" date="2023-06" db="EMBL/GenBank/DDBJ databases">
        <authorList>
            <person name="Swenson N.G."/>
            <person name="Wegrzyn J.L."/>
            <person name="Mcevoy S.L."/>
        </authorList>
    </citation>
    <scope>NUCLEOTIDE SEQUENCE</scope>
    <source>
        <strain evidence="8">NS2018</strain>
        <tissue evidence="8">Leaf</tissue>
    </source>
</reference>
<evidence type="ECO:0000256" key="5">
    <source>
        <dbReference type="ARBA" id="ARBA00023136"/>
    </source>
</evidence>
<dbReference type="GO" id="GO:0005886">
    <property type="term" value="C:plasma membrane"/>
    <property type="evidence" value="ECO:0007669"/>
    <property type="project" value="UniProtKB-SubCell"/>
</dbReference>
<comment type="similarity">
    <text evidence="6">Belongs to the Hyccin family.</text>
</comment>
<evidence type="ECO:0000313" key="8">
    <source>
        <dbReference type="EMBL" id="KAK0608471.1"/>
    </source>
</evidence>
<keyword evidence="9" id="KW-1185">Reference proteome</keyword>
<keyword evidence="4" id="KW-0963">Cytoplasm</keyword>
<comment type="subcellular location">
    <subcellularLocation>
        <location evidence="1">Cell membrane</location>
    </subcellularLocation>
    <subcellularLocation>
        <location evidence="2">Cytoplasm</location>
        <location evidence="2">Cytosol</location>
    </subcellularLocation>
</comment>
<dbReference type="GO" id="GO:0046854">
    <property type="term" value="P:phosphatidylinositol phosphate biosynthetic process"/>
    <property type="evidence" value="ECO:0007669"/>
    <property type="project" value="TreeGrafter"/>
</dbReference>
<evidence type="ECO:0000256" key="1">
    <source>
        <dbReference type="ARBA" id="ARBA00004236"/>
    </source>
</evidence>
<reference evidence="8" key="1">
    <citation type="journal article" date="2022" name="Plant J.">
        <title>Strategies of tolerance reflected in two North American maple genomes.</title>
        <authorList>
            <person name="McEvoy S.L."/>
            <person name="Sezen U.U."/>
            <person name="Trouern-Trend A."/>
            <person name="McMahon S.M."/>
            <person name="Schaberg P.G."/>
            <person name="Yang J."/>
            <person name="Wegrzyn J.L."/>
            <person name="Swenson N.G."/>
        </authorList>
    </citation>
    <scope>NUCLEOTIDE SEQUENCE</scope>
    <source>
        <strain evidence="8">NS2018</strain>
    </source>
</reference>
<dbReference type="InterPro" id="IPR018619">
    <property type="entry name" value="Hyccin"/>
</dbReference>
<dbReference type="AlphaFoldDB" id="A0AA39WB65"/>
<dbReference type="Pfam" id="PF09790">
    <property type="entry name" value="Hyccin"/>
    <property type="match status" value="1"/>
</dbReference>
<proteinExistence type="inferred from homology"/>
<dbReference type="PANTHER" id="PTHR31220">
    <property type="entry name" value="HYCCIN RELATED"/>
    <property type="match status" value="1"/>
</dbReference>
<sequence length="474" mass="53562">MNVPDLSHPSIYHESKTTVKSSDETDLNIVVISPILEPHGTVRSTKRERIVGVALELYYSKISQLPVASKIDFCEFYEAWAGDREDTVNNNGNQNEESLERERRRIPLSWELVQPILKILGHCLLGPDQAQQKNKQLIRLSRRISNYLMQLLLHAIVCMEEPDDSLKMALLLIANNVLFGQPYDKTVTNWLFNLVDDLDALNSFAWGFYVFKMTMHYIRHGFRSRNTKKGNAKVRYRLYGFPLAIEVMEAVETLFNGFGLRLEHTLPRMRRWTMHKRPRNFVKTISDLEANIRSGKSQVLEVLEAADDEAQKDYMVGVDFDMSVGPQFIPPVEMEIKEKNESLDGVDDGDNGDDGGDGDDGAPTWKAAMKRKAPKKKKKTSGGDRIIELLEAVKALPDEMERIVKREASQLSGVLKALVQEIQPTRGQSNKEEVGISVAKDVAPIVEKEVAGSVLVSGDKRVGYNYAAKEDRSI</sequence>
<evidence type="ECO:0000313" key="9">
    <source>
        <dbReference type="Proteomes" id="UP001168877"/>
    </source>
</evidence>
<name>A0AA39WB65_ACESA</name>
<evidence type="ECO:0000256" key="3">
    <source>
        <dbReference type="ARBA" id="ARBA00022475"/>
    </source>
</evidence>
<keyword evidence="3" id="KW-1003">Cell membrane</keyword>